<sequence length="178" mass="20028">MYKKEKSTTIYKLNILNTEDFILSKNFQIFATGRRKKAIAQVQLINGTGQTIINGKPAVMYLQEDSCALFAVGAPAQLLRKQNDLESAIEFSQSPESIARQKSAYTLNYDTLVKVEGGGLKGQADAIKLGIARALCILEESYRPFLRKEGFLTRDSRSKERKKYGLKKARKAPQFSKR</sequence>
<dbReference type="Gene3D" id="3.30.230.10">
    <property type="match status" value="1"/>
</dbReference>
<evidence type="ECO:0000256" key="2">
    <source>
        <dbReference type="ARBA" id="ARBA00022980"/>
    </source>
</evidence>
<dbReference type="InterPro" id="IPR000754">
    <property type="entry name" value="Ribosomal_uS9"/>
</dbReference>
<dbReference type="InterPro" id="IPR023035">
    <property type="entry name" value="Ribosomal_uS9_bac/plastid"/>
</dbReference>
<keyword evidence="2 5" id="KW-0689">Ribosomal protein</keyword>
<dbReference type="SUPFAM" id="SSF54211">
    <property type="entry name" value="Ribosomal protein S5 domain 2-like"/>
    <property type="match status" value="1"/>
</dbReference>
<evidence type="ECO:0000256" key="5">
    <source>
        <dbReference type="HAMAP-Rule" id="MF_00532"/>
    </source>
</evidence>
<feature type="region of interest" description="Disordered" evidence="7">
    <location>
        <begin position="156"/>
        <end position="178"/>
    </location>
</feature>
<name>A0A097KPW9_9CHLO</name>
<dbReference type="Pfam" id="PF00380">
    <property type="entry name" value="Ribosomal_S9"/>
    <property type="match status" value="2"/>
</dbReference>
<comment type="similarity">
    <text evidence="1 5 6">Belongs to the universal ribosomal protein uS9 family.</text>
</comment>
<proteinExistence type="inferred from homology"/>
<protein>
    <recommendedName>
        <fullName evidence="4 5">Small ribosomal subunit protein uS9c</fullName>
    </recommendedName>
</protein>
<feature type="compositionally biased region" description="Basic residues" evidence="7">
    <location>
        <begin position="159"/>
        <end position="178"/>
    </location>
</feature>
<accession>A0A097KPW9</accession>
<reference evidence="8" key="1">
    <citation type="journal article" date="2014" name="BMC Evol. Biol.">
        <title>Chloroplast phylogenomic analysis resolves deep-level relationships within the green algal class Trebouxiophyceae.</title>
        <authorList>
            <person name="Lemieux C."/>
            <person name="Otis C."/>
            <person name="Turmel M."/>
        </authorList>
    </citation>
    <scope>NUCLEOTIDE SEQUENCE</scope>
</reference>
<dbReference type="GO" id="GO:0003735">
    <property type="term" value="F:structural constituent of ribosome"/>
    <property type="evidence" value="ECO:0007669"/>
    <property type="project" value="InterPro"/>
</dbReference>
<dbReference type="PANTHER" id="PTHR21569:SF1">
    <property type="entry name" value="SMALL RIBOSOMAL SUBUNIT PROTEIN US9M"/>
    <property type="match status" value="1"/>
</dbReference>
<evidence type="ECO:0000256" key="7">
    <source>
        <dbReference type="SAM" id="MobiDB-lite"/>
    </source>
</evidence>
<evidence type="ECO:0000256" key="1">
    <source>
        <dbReference type="ARBA" id="ARBA00005251"/>
    </source>
</evidence>
<dbReference type="InterPro" id="IPR020574">
    <property type="entry name" value="Ribosomal_uS9_CS"/>
</dbReference>
<dbReference type="GO" id="GO:0015935">
    <property type="term" value="C:small ribosomal subunit"/>
    <property type="evidence" value="ECO:0007669"/>
    <property type="project" value="TreeGrafter"/>
</dbReference>
<dbReference type="GeneID" id="22160686"/>
<keyword evidence="3 5" id="KW-0687">Ribonucleoprotein</keyword>
<evidence type="ECO:0000256" key="4">
    <source>
        <dbReference type="ARBA" id="ARBA00035152"/>
    </source>
</evidence>
<dbReference type="GO" id="GO:0009507">
    <property type="term" value="C:chloroplast"/>
    <property type="evidence" value="ECO:0007669"/>
    <property type="project" value="UniProtKB-SubCell"/>
</dbReference>
<evidence type="ECO:0000313" key="8">
    <source>
        <dbReference type="EMBL" id="AIT95217.1"/>
    </source>
</evidence>
<dbReference type="GO" id="GO:0003723">
    <property type="term" value="F:RNA binding"/>
    <property type="evidence" value="ECO:0007669"/>
    <property type="project" value="TreeGrafter"/>
</dbReference>
<dbReference type="InterPro" id="IPR020568">
    <property type="entry name" value="Ribosomal_Su5_D2-typ_SF"/>
</dbReference>
<dbReference type="AlphaFoldDB" id="A0A097KPW9"/>
<dbReference type="HAMAP" id="MF_00532_B">
    <property type="entry name" value="Ribosomal_uS9_B"/>
    <property type="match status" value="1"/>
</dbReference>
<comment type="subcellular location">
    <subcellularLocation>
        <location evidence="5">Plastid</location>
        <location evidence="5">Chloroplast</location>
    </subcellularLocation>
</comment>
<evidence type="ECO:0000256" key="6">
    <source>
        <dbReference type="RuleBase" id="RU003815"/>
    </source>
</evidence>
<dbReference type="InterPro" id="IPR014721">
    <property type="entry name" value="Ribsml_uS5_D2-typ_fold_subgr"/>
</dbReference>
<dbReference type="GO" id="GO:0006412">
    <property type="term" value="P:translation"/>
    <property type="evidence" value="ECO:0007669"/>
    <property type="project" value="UniProtKB-UniRule"/>
</dbReference>
<gene>
    <name evidence="5 8" type="primary">rps9</name>
</gene>
<keyword evidence="8" id="KW-0934">Plastid</keyword>
<dbReference type="EMBL" id="KM462882">
    <property type="protein sequence ID" value="AIT95217.1"/>
    <property type="molecule type" value="Genomic_DNA"/>
</dbReference>
<keyword evidence="8" id="KW-0150">Chloroplast</keyword>
<dbReference type="PROSITE" id="PS00360">
    <property type="entry name" value="RIBOSOMAL_S9"/>
    <property type="match status" value="1"/>
</dbReference>
<dbReference type="PANTHER" id="PTHR21569">
    <property type="entry name" value="RIBOSOMAL PROTEIN S9"/>
    <property type="match status" value="1"/>
</dbReference>
<geneLocation type="chloroplast" evidence="8"/>
<evidence type="ECO:0000256" key="3">
    <source>
        <dbReference type="ARBA" id="ARBA00023274"/>
    </source>
</evidence>
<dbReference type="RefSeq" id="YP_009106401.1">
    <property type="nucleotide sequence ID" value="NC_025543.1"/>
</dbReference>
<organism evidence="8">
    <name type="scientific">Fusochloris perforata</name>
    <dbReference type="NCBI Taxonomy" id="106203"/>
    <lineage>
        <taxon>Eukaryota</taxon>
        <taxon>Viridiplantae</taxon>
        <taxon>Chlorophyta</taxon>
        <taxon>core chlorophytes</taxon>
        <taxon>Trebouxiophyceae</taxon>
        <taxon>Microthamniales</taxon>
        <taxon>Microthamniaceae</taxon>
        <taxon>Fusochloris</taxon>
    </lineage>
</organism>